<dbReference type="Proteomes" id="UP000632154">
    <property type="component" value="Unassembled WGS sequence"/>
</dbReference>
<comment type="caution">
    <text evidence="1">The sequence shown here is derived from an EMBL/GenBank/DDBJ whole genome shotgun (WGS) entry which is preliminary data.</text>
</comment>
<keyword evidence="2" id="KW-1185">Reference proteome</keyword>
<evidence type="ECO:0000313" key="2">
    <source>
        <dbReference type="Proteomes" id="UP000632154"/>
    </source>
</evidence>
<sequence length="463" mass="51450">MTAAFVYGEQFYSELNTMPGHLEANLPPSIGDVRRRNEEARRQQLAEQRRLLEAGATAEEIAAAGHASPAKAEKSQSKAQIRKAALKELGLYRKSVKERPVAIGYTPTRTFKPVKFPYQEGQKLGQLVRSVSDKWRRTLTSISSASVAGKKRLGSQGRNLMTVIEALRKHCWLQADKESRPVEVREQVFIQVDGERYSFAEEECGMSASTFHRALQHPLAHLFLRTQKVQAVDEESGKAQRNVGLIVSVALYEPELPADLEEACQEGKVDEGGVFVVQDFNCQLEPCKDSPLNSINKAACGKLTGQVIEGLSAASAAPGGWSDTQRVRRWLDAASLASKAGESQSARTLDSFDRERFRGAAAAAWEHNTVEWETACQLAIEFDREEAREVAAMGYFKALIHLGMDAVRETVQRTQRWINQQERKGKVIKTPGGLLMHYLNKKARATTGYNVRDLGMEVGNFTN</sequence>
<evidence type="ECO:0000313" key="1">
    <source>
        <dbReference type="EMBL" id="GHG09395.1"/>
    </source>
</evidence>
<organism evidence="1 2">
    <name type="scientific">Deinococcus piscis</name>
    <dbReference type="NCBI Taxonomy" id="394230"/>
    <lineage>
        <taxon>Bacteria</taxon>
        <taxon>Thermotogati</taxon>
        <taxon>Deinococcota</taxon>
        <taxon>Deinococci</taxon>
        <taxon>Deinococcales</taxon>
        <taxon>Deinococcaceae</taxon>
        <taxon>Deinococcus</taxon>
    </lineage>
</organism>
<reference evidence="2" key="1">
    <citation type="journal article" date="2019" name="Int. J. Syst. Evol. Microbiol.">
        <title>The Global Catalogue of Microorganisms (GCM) 10K type strain sequencing project: providing services to taxonomists for standard genome sequencing and annotation.</title>
        <authorList>
            <consortium name="The Broad Institute Genomics Platform"/>
            <consortium name="The Broad Institute Genome Sequencing Center for Infectious Disease"/>
            <person name="Wu L."/>
            <person name="Ma J."/>
        </authorList>
    </citation>
    <scope>NUCLEOTIDE SEQUENCE [LARGE SCALE GENOMIC DNA]</scope>
    <source>
        <strain evidence="2">CGMCC 1.18439</strain>
    </source>
</reference>
<dbReference type="RefSeq" id="WP_189643838.1">
    <property type="nucleotide sequence ID" value="NZ_BNAL01000035.1"/>
</dbReference>
<gene>
    <name evidence="1" type="ORF">GCM10017783_22420</name>
</gene>
<name>A0ABQ3K9G8_9DEIO</name>
<protein>
    <submittedName>
        <fullName evidence="1">Uncharacterized protein</fullName>
    </submittedName>
</protein>
<proteinExistence type="predicted"/>
<dbReference type="EMBL" id="BNAL01000035">
    <property type="protein sequence ID" value="GHG09395.1"/>
    <property type="molecule type" value="Genomic_DNA"/>
</dbReference>
<accession>A0ABQ3K9G8</accession>